<gene>
    <name evidence="2" type="primary">cyc2</name>
</gene>
<evidence type="ECO:0000313" key="2">
    <source>
        <dbReference type="EMBL" id="AKN35166.1"/>
    </source>
</evidence>
<sequence>MKKMLLSAAAFAVVAVVAVSAVAVAPTTSEAIPAFARQTGAACLSCHFQTFPALNAFGRAFKMGSFTDVGEQALVEDDNLSLPAVLNATVVIRGNYTNTKTTGVASTGTWNVPSETPILIAGRLGSNTGAFIEFANGGAAAGVGGAGAPVSVGNWQIMNSFDMGGFKVGVSAHNSTFGGSAIMEYSNVFGQHSGKNAGGNLSAIQAAGFANPTLGAGVWAGNEMGNLQFALVAPSAAQGTNVGFKLAKLIRGVLTTELGGFDTLVGFGYVTGDAGRPTTVVAPTVPGVGPVPMSLQFVDLQFQGDVGDMSLGIYADYANAKGKTSTDPAVVGGNFYGAAGLNTAGAKFDAWSIRADLKPLHNLGVGIGYAYQKQTPGAAAAAGSVAQKITTAQIAAFYEIYQNFEINLIYNSAKTVNGGLVAGANTTTNTTTIEFEGLL</sequence>
<protein>
    <submittedName>
        <fullName evidence="3">Cyc2PV-1</fullName>
    </submittedName>
    <submittedName>
        <fullName evidence="2">Outer membrane cytochrome c</fullName>
    </submittedName>
</protein>
<feature type="signal peptide" evidence="1">
    <location>
        <begin position="1"/>
        <end position="25"/>
    </location>
</feature>
<feature type="chain" id="PRO_5007408208" evidence="1">
    <location>
        <begin position="26"/>
        <end position="439"/>
    </location>
</feature>
<dbReference type="EMBL" id="KR106297">
    <property type="protein sequence ID" value="AKN78226.1"/>
    <property type="molecule type" value="Genomic_DNA"/>
</dbReference>
<proteinExistence type="predicted"/>
<evidence type="ECO:0000256" key="1">
    <source>
        <dbReference type="SAM" id="SignalP"/>
    </source>
</evidence>
<dbReference type="AlphaFoldDB" id="A0A0H3ZGZ2"/>
<accession>A0A0H3ZGZ2</accession>
<dbReference type="EMBL" id="KR091570">
    <property type="protein sequence ID" value="AKN35166.1"/>
    <property type="molecule type" value="Genomic_DNA"/>
</dbReference>
<name>A0A0H3ZGZ2_9PROT</name>
<evidence type="ECO:0000313" key="3">
    <source>
        <dbReference type="EMBL" id="AKN78226.1"/>
    </source>
</evidence>
<reference evidence="2" key="1">
    <citation type="journal article" date="2015" name="Appl. Environ. Microbiol.">
        <title>New Insight into Microbial Iron Oxidation as Revealed by the Proteomic Profile of an Obligate Iron-Oxidizing Chemolithoautotroph.</title>
        <authorList>
            <person name="Barco R.A."/>
            <person name="Emerson D."/>
            <person name="Sylvan J.B."/>
            <person name="Orcutt B.N."/>
            <person name="Jacobson Meyers M.E."/>
            <person name="Ramirez G.A."/>
            <person name="Zhong J.D."/>
            <person name="Edwards K.J."/>
        </authorList>
    </citation>
    <scope>NUCLEOTIDE SEQUENCE</scope>
    <source>
        <strain evidence="3">PV-1</strain>
    </source>
</reference>
<keyword evidence="1" id="KW-0732">Signal</keyword>
<organism evidence="2">
    <name type="scientific">Mariprofundus ferrooxydans PV-1</name>
    <dbReference type="NCBI Taxonomy" id="314345"/>
    <lineage>
        <taxon>Bacteria</taxon>
        <taxon>Pseudomonadati</taxon>
        <taxon>Pseudomonadota</taxon>
        <taxon>Candidatius Mariprofundia</taxon>
        <taxon>Mariprofundales</taxon>
        <taxon>Mariprofundaceae</taxon>
        <taxon>Mariprofundus</taxon>
    </lineage>
</organism>